<protein>
    <recommendedName>
        <fullName evidence="4">SH3 domain-containing protein</fullName>
    </recommendedName>
</protein>
<evidence type="ECO:0000256" key="3">
    <source>
        <dbReference type="SAM" id="MobiDB-lite"/>
    </source>
</evidence>
<sequence>MCRTYRKKQPSFDTGLLSSLTAHEESTASPVTSSSRSVILQEIAINSNYSPSDMRNQGTSVLERDETFSIKLKTFSNPFYDWASGEKGKREDDHNKRDSVLSTEDVLRKNSFKVVTPDVFRGISSRSNSALSNSSNKSNSSSGLRHNLKVSFALNEDERNTETPASNSPISWTVATSKDSLSSQNSGHLDTMLETRLENIQNLKFLRVVTVIHNYRPNMADELRLPVGATIAVIEDFPDGWADGVDTLTVNRGIFPLSCVIDTVTKRESSLFSQDGKSASRNLAAQSTFNQAKQKTAVVSNQLKMYTVLYEYTPERFDELKLSIGVDIILLKSFEDGWGKGYDPVSGAIGIFPLSFVQRKEFRSPSPLIPQAGFANLPKVTHLQNSTNRLFSRTVVKRSSSLVEIVTGNAPSQHQNIFFLTEEGFLRAHVTHQYSAICKDELELAVGSDVIILKQFNDGWARGRDINTGKIGMFPMVCVNGKISERI</sequence>
<keyword evidence="1 2" id="KW-0728">SH3 domain</keyword>
<dbReference type="Pfam" id="PF00018">
    <property type="entry name" value="SH3_1"/>
    <property type="match status" value="2"/>
</dbReference>
<feature type="domain" description="SH3" evidence="4">
    <location>
        <begin position="204"/>
        <end position="265"/>
    </location>
</feature>
<reference evidence="5" key="1">
    <citation type="submission" date="2020-05" db="EMBL/GenBank/DDBJ databases">
        <title>Phylogenomic resolution of chytrid fungi.</title>
        <authorList>
            <person name="Stajich J.E."/>
            <person name="Amses K."/>
            <person name="Simmons R."/>
            <person name="Seto K."/>
            <person name="Myers J."/>
            <person name="Bonds A."/>
            <person name="Quandt C.A."/>
            <person name="Barry K."/>
            <person name="Liu P."/>
            <person name="Grigoriev I."/>
            <person name="Longcore J.E."/>
            <person name="James T.Y."/>
        </authorList>
    </citation>
    <scope>NUCLEOTIDE SEQUENCE</scope>
    <source>
        <strain evidence="5">JEL0513</strain>
    </source>
</reference>
<keyword evidence="6" id="KW-1185">Reference proteome</keyword>
<dbReference type="Proteomes" id="UP001211907">
    <property type="component" value="Unassembled WGS sequence"/>
</dbReference>
<dbReference type="PROSITE" id="PS50002">
    <property type="entry name" value="SH3"/>
    <property type="match status" value="3"/>
</dbReference>
<dbReference type="SUPFAM" id="SSF50044">
    <property type="entry name" value="SH3-domain"/>
    <property type="match status" value="3"/>
</dbReference>
<dbReference type="InterPro" id="IPR050384">
    <property type="entry name" value="Endophilin_SH3RF"/>
</dbReference>
<feature type="compositionally biased region" description="Low complexity" evidence="3">
    <location>
        <begin position="125"/>
        <end position="142"/>
    </location>
</feature>
<dbReference type="InterPro" id="IPR001452">
    <property type="entry name" value="SH3_domain"/>
</dbReference>
<accession>A0AAD5T350</accession>
<dbReference type="PANTHER" id="PTHR14167">
    <property type="entry name" value="SH3 DOMAIN-CONTAINING"/>
    <property type="match status" value="1"/>
</dbReference>
<proteinExistence type="predicted"/>
<evidence type="ECO:0000256" key="2">
    <source>
        <dbReference type="PROSITE-ProRule" id="PRU00192"/>
    </source>
</evidence>
<dbReference type="PANTHER" id="PTHR14167:SF116">
    <property type="entry name" value="CAP, ISOFORM AC"/>
    <property type="match status" value="1"/>
</dbReference>
<dbReference type="EMBL" id="JADGJH010000508">
    <property type="protein sequence ID" value="KAJ3127514.1"/>
    <property type="molecule type" value="Genomic_DNA"/>
</dbReference>
<dbReference type="AlphaFoldDB" id="A0AAD5T350"/>
<feature type="domain" description="SH3" evidence="4">
    <location>
        <begin position="423"/>
        <end position="484"/>
    </location>
</feature>
<dbReference type="SMART" id="SM00326">
    <property type="entry name" value="SH3"/>
    <property type="match status" value="3"/>
</dbReference>
<dbReference type="InterPro" id="IPR036028">
    <property type="entry name" value="SH3-like_dom_sf"/>
</dbReference>
<organism evidence="5 6">
    <name type="scientific">Physocladia obscura</name>
    <dbReference type="NCBI Taxonomy" id="109957"/>
    <lineage>
        <taxon>Eukaryota</taxon>
        <taxon>Fungi</taxon>
        <taxon>Fungi incertae sedis</taxon>
        <taxon>Chytridiomycota</taxon>
        <taxon>Chytridiomycota incertae sedis</taxon>
        <taxon>Chytridiomycetes</taxon>
        <taxon>Chytridiales</taxon>
        <taxon>Chytriomycetaceae</taxon>
        <taxon>Physocladia</taxon>
    </lineage>
</organism>
<evidence type="ECO:0000256" key="1">
    <source>
        <dbReference type="ARBA" id="ARBA00022443"/>
    </source>
</evidence>
<dbReference type="Gene3D" id="2.30.30.40">
    <property type="entry name" value="SH3 Domains"/>
    <property type="match status" value="3"/>
</dbReference>
<comment type="caution">
    <text evidence="5">The sequence shown here is derived from an EMBL/GenBank/DDBJ whole genome shotgun (WGS) entry which is preliminary data.</text>
</comment>
<name>A0AAD5T350_9FUNG</name>
<feature type="region of interest" description="Disordered" evidence="3">
    <location>
        <begin position="125"/>
        <end position="144"/>
    </location>
</feature>
<evidence type="ECO:0000313" key="6">
    <source>
        <dbReference type="Proteomes" id="UP001211907"/>
    </source>
</evidence>
<feature type="domain" description="SH3" evidence="4">
    <location>
        <begin position="301"/>
        <end position="362"/>
    </location>
</feature>
<evidence type="ECO:0000259" key="4">
    <source>
        <dbReference type="PROSITE" id="PS50002"/>
    </source>
</evidence>
<gene>
    <name evidence="5" type="ORF">HK100_009712</name>
</gene>
<evidence type="ECO:0000313" key="5">
    <source>
        <dbReference type="EMBL" id="KAJ3127514.1"/>
    </source>
</evidence>